<name>A0ACB7GHS7_MANES</name>
<organism evidence="1 2">
    <name type="scientific">Manihot esculenta</name>
    <name type="common">Cassava</name>
    <name type="synonym">Jatropha manihot</name>
    <dbReference type="NCBI Taxonomy" id="3983"/>
    <lineage>
        <taxon>Eukaryota</taxon>
        <taxon>Viridiplantae</taxon>
        <taxon>Streptophyta</taxon>
        <taxon>Embryophyta</taxon>
        <taxon>Tracheophyta</taxon>
        <taxon>Spermatophyta</taxon>
        <taxon>Magnoliopsida</taxon>
        <taxon>eudicotyledons</taxon>
        <taxon>Gunneridae</taxon>
        <taxon>Pentapetalae</taxon>
        <taxon>rosids</taxon>
        <taxon>fabids</taxon>
        <taxon>Malpighiales</taxon>
        <taxon>Euphorbiaceae</taxon>
        <taxon>Crotonoideae</taxon>
        <taxon>Manihoteae</taxon>
        <taxon>Manihot</taxon>
    </lineage>
</organism>
<comment type="caution">
    <text evidence="1">The sequence shown here is derived from an EMBL/GenBank/DDBJ whole genome shotgun (WGS) entry which is preliminary data.</text>
</comment>
<protein>
    <submittedName>
        <fullName evidence="1">Uncharacterized protein</fullName>
    </submittedName>
</protein>
<evidence type="ECO:0000313" key="1">
    <source>
        <dbReference type="EMBL" id="KAG8639429.1"/>
    </source>
</evidence>
<evidence type="ECO:0000313" key="2">
    <source>
        <dbReference type="Proteomes" id="UP000091857"/>
    </source>
</evidence>
<dbReference type="Proteomes" id="UP000091857">
    <property type="component" value="Chromosome 14"/>
</dbReference>
<dbReference type="EMBL" id="CM004400">
    <property type="protein sequence ID" value="KAG8639429.1"/>
    <property type="molecule type" value="Genomic_DNA"/>
</dbReference>
<sequence>MRVKQSPSKPVQRALNPVMKALTSNELFNHLDTDVKVSVASSICEIMKITAPDSPFGDEQLKEVFKLIVAAFDNISDISSRSYLKRVSILQNFVRIRLWVLLLDLGCGSLILEMFNHFLRNIRESHPEVVFMYMGFIMIMVLGEIEVIPSELLSSLLDSVRNGNKHVLPIARRLSERVIENCASKLELYMHQAVQHTGLPVDNYAKIVAHICDGKSEPVQQNSRYNNTGRHVTCLAPDTMQFGEDLIGSRIRVLCSKEHIAYEGAIVPYDPKKNDMLTMMNVQGNDRDEKILLLENKESEFDYEDPAYMGKLTNVPILDTFCDKHQNKKPKLNSNSLTEEMMGEGTSTKSVSCHPKDGENIFNWKAKTSTDAENMRSESAVESNDGSYQSCCESKQSAADFARPCMKLKIKMRV</sequence>
<proteinExistence type="predicted"/>
<keyword evidence="2" id="KW-1185">Reference proteome</keyword>
<reference evidence="2" key="1">
    <citation type="journal article" date="2016" name="Nat. Biotechnol.">
        <title>Sequencing wild and cultivated cassava and related species reveals extensive interspecific hybridization and genetic diversity.</title>
        <authorList>
            <person name="Bredeson J.V."/>
            <person name="Lyons J.B."/>
            <person name="Prochnik S.E."/>
            <person name="Wu G.A."/>
            <person name="Ha C.M."/>
            <person name="Edsinger-Gonzales E."/>
            <person name="Grimwood J."/>
            <person name="Schmutz J."/>
            <person name="Rabbi I.Y."/>
            <person name="Egesi C."/>
            <person name="Nauluvula P."/>
            <person name="Lebot V."/>
            <person name="Ndunguru J."/>
            <person name="Mkamilo G."/>
            <person name="Bart R.S."/>
            <person name="Setter T.L."/>
            <person name="Gleadow R.M."/>
            <person name="Kulakow P."/>
            <person name="Ferguson M.E."/>
            <person name="Rounsley S."/>
            <person name="Rokhsar D.S."/>
        </authorList>
    </citation>
    <scope>NUCLEOTIDE SEQUENCE [LARGE SCALE GENOMIC DNA]</scope>
    <source>
        <strain evidence="2">cv. AM560-2</strain>
    </source>
</reference>
<accession>A0ACB7GHS7</accession>
<gene>
    <name evidence="1" type="ORF">MANES_14G112328v8</name>
</gene>